<proteinExistence type="predicted"/>
<sequence length="62" mass="6766">MDTKDIYRTAKLLIDQHGENASVEAALNADRLLDGGDFEGAAVWRRIVKAIADLQAETGTIH</sequence>
<protein>
    <submittedName>
        <fullName evidence="1">Uncharacterized protein</fullName>
    </submittedName>
</protein>
<reference evidence="1 2" key="1">
    <citation type="submission" date="2020-04" db="EMBL/GenBank/DDBJ databases">
        <title>Rhodospirillaceae bacterium KN72 isolated from deep sea.</title>
        <authorList>
            <person name="Zhang D.-C."/>
        </authorList>
    </citation>
    <scope>NUCLEOTIDE SEQUENCE [LARGE SCALE GENOMIC DNA]</scope>
    <source>
        <strain evidence="1 2">KN72</strain>
    </source>
</reference>
<dbReference type="EMBL" id="JABBNT010000006">
    <property type="protein sequence ID" value="NMM46561.1"/>
    <property type="molecule type" value="Genomic_DNA"/>
</dbReference>
<dbReference type="RefSeq" id="WP_169626957.1">
    <property type="nucleotide sequence ID" value="NZ_JABBNT010000006.1"/>
</dbReference>
<dbReference type="AlphaFoldDB" id="A0A7Y0E544"/>
<evidence type="ECO:0000313" key="2">
    <source>
        <dbReference type="Proteomes" id="UP000539372"/>
    </source>
</evidence>
<evidence type="ECO:0000313" key="1">
    <source>
        <dbReference type="EMBL" id="NMM46561.1"/>
    </source>
</evidence>
<organism evidence="1 2">
    <name type="scientific">Pacificispira spongiicola</name>
    <dbReference type="NCBI Taxonomy" id="2729598"/>
    <lineage>
        <taxon>Bacteria</taxon>
        <taxon>Pseudomonadati</taxon>
        <taxon>Pseudomonadota</taxon>
        <taxon>Alphaproteobacteria</taxon>
        <taxon>Rhodospirillales</taxon>
        <taxon>Rhodospirillaceae</taxon>
        <taxon>Pacificispira</taxon>
    </lineage>
</organism>
<dbReference type="Proteomes" id="UP000539372">
    <property type="component" value="Unassembled WGS sequence"/>
</dbReference>
<gene>
    <name evidence="1" type="ORF">HH303_18870</name>
</gene>
<accession>A0A7Y0E544</accession>
<name>A0A7Y0E544_9PROT</name>
<keyword evidence="2" id="KW-1185">Reference proteome</keyword>
<comment type="caution">
    <text evidence="1">The sequence shown here is derived from an EMBL/GenBank/DDBJ whole genome shotgun (WGS) entry which is preliminary data.</text>
</comment>